<organism evidence="3 4">
    <name type="scientific">Asanoa iriomotensis</name>
    <dbReference type="NCBI Taxonomy" id="234613"/>
    <lineage>
        <taxon>Bacteria</taxon>
        <taxon>Bacillati</taxon>
        <taxon>Actinomycetota</taxon>
        <taxon>Actinomycetes</taxon>
        <taxon>Micromonosporales</taxon>
        <taxon>Micromonosporaceae</taxon>
        <taxon>Asanoa</taxon>
    </lineage>
</organism>
<dbReference type="Proteomes" id="UP000624325">
    <property type="component" value="Unassembled WGS sequence"/>
</dbReference>
<sequence>MPELESWFTELAMDVDGRGLSGAAEVRRAADLRARRRGAFTAGAAAVAAAAVGVGVVTVPASQPGPVDPTPTVPATPTPTPVPTTTPTSPVGEKPVTSVPDRAFFDLPADRRGNGWSRQPIEEDDLTRFCTDPFADDENVTARRGLHTAHFKPGTADQGYTPIGTIEQVVAAHRPGGAAAAMDRLRAEIDDCATFTVGSTTYELEVLEPPAYGDEAVHVAVNFQGRYNPDADPFPNTNQILVVRVGDTVTVLRDRAWEGGQAKPAEVRLFGQLAVDALDEWR</sequence>
<evidence type="ECO:0000256" key="1">
    <source>
        <dbReference type="SAM" id="MobiDB-lite"/>
    </source>
</evidence>
<keyword evidence="4" id="KW-1185">Reference proteome</keyword>
<dbReference type="EMBL" id="BONC01000015">
    <property type="protein sequence ID" value="GIF56508.1"/>
    <property type="molecule type" value="Genomic_DNA"/>
</dbReference>
<evidence type="ECO:0000256" key="2">
    <source>
        <dbReference type="SAM" id="Phobius"/>
    </source>
</evidence>
<keyword evidence="2" id="KW-0812">Transmembrane</keyword>
<accession>A0ABQ4C162</accession>
<feature type="transmembrane region" description="Helical" evidence="2">
    <location>
        <begin position="38"/>
        <end position="59"/>
    </location>
</feature>
<gene>
    <name evidence="3" type="ORF">Air01nite_26030</name>
</gene>
<feature type="region of interest" description="Disordered" evidence="1">
    <location>
        <begin position="62"/>
        <end position="98"/>
    </location>
</feature>
<evidence type="ECO:0000313" key="4">
    <source>
        <dbReference type="Proteomes" id="UP000624325"/>
    </source>
</evidence>
<keyword evidence="2" id="KW-0472">Membrane</keyword>
<proteinExistence type="predicted"/>
<reference evidence="3 4" key="1">
    <citation type="submission" date="2021-01" db="EMBL/GenBank/DDBJ databases">
        <title>Whole genome shotgun sequence of Asanoa iriomotensis NBRC 100142.</title>
        <authorList>
            <person name="Komaki H."/>
            <person name="Tamura T."/>
        </authorList>
    </citation>
    <scope>NUCLEOTIDE SEQUENCE [LARGE SCALE GENOMIC DNA]</scope>
    <source>
        <strain evidence="3 4">NBRC 100142</strain>
    </source>
</reference>
<dbReference type="RefSeq" id="WP_203702333.1">
    <property type="nucleotide sequence ID" value="NZ_BAAALU010000028.1"/>
</dbReference>
<comment type="caution">
    <text evidence="3">The sequence shown here is derived from an EMBL/GenBank/DDBJ whole genome shotgun (WGS) entry which is preliminary data.</text>
</comment>
<feature type="compositionally biased region" description="Pro residues" evidence="1">
    <location>
        <begin position="66"/>
        <end position="84"/>
    </location>
</feature>
<evidence type="ECO:0008006" key="5">
    <source>
        <dbReference type="Google" id="ProtNLM"/>
    </source>
</evidence>
<protein>
    <recommendedName>
        <fullName evidence="5">PknH-like extracellular domain-containing protein</fullName>
    </recommendedName>
</protein>
<name>A0ABQ4C162_9ACTN</name>
<evidence type="ECO:0000313" key="3">
    <source>
        <dbReference type="EMBL" id="GIF56508.1"/>
    </source>
</evidence>
<keyword evidence="2" id="KW-1133">Transmembrane helix</keyword>